<keyword evidence="4" id="KW-0732">Signal</keyword>
<dbReference type="InterPro" id="IPR026259">
    <property type="entry name" value="MauG/Cytc_peroxidase"/>
</dbReference>
<dbReference type="PANTHER" id="PTHR30600">
    <property type="entry name" value="CYTOCHROME C PEROXIDASE-RELATED"/>
    <property type="match status" value="1"/>
</dbReference>
<feature type="domain" description="Cytochrome c" evidence="9">
    <location>
        <begin position="217"/>
        <end position="367"/>
    </location>
</feature>
<evidence type="ECO:0000256" key="3">
    <source>
        <dbReference type="ARBA" id="ARBA00022723"/>
    </source>
</evidence>
<reference evidence="10 11" key="1">
    <citation type="submission" date="2022-04" db="EMBL/GenBank/DDBJ databases">
        <title>Hymenobacter sp. isolated from the air.</title>
        <authorList>
            <person name="Won M."/>
            <person name="Lee C.-M."/>
            <person name="Woen H.-Y."/>
            <person name="Kwon S.-W."/>
        </authorList>
    </citation>
    <scope>NUCLEOTIDE SEQUENCE [LARGE SCALE GENOMIC DNA]</scope>
    <source>
        <strain evidence="11">5116 S-27</strain>
    </source>
</reference>
<evidence type="ECO:0000259" key="9">
    <source>
        <dbReference type="PROSITE" id="PS51007"/>
    </source>
</evidence>
<evidence type="ECO:0000256" key="1">
    <source>
        <dbReference type="ARBA" id="ARBA00004418"/>
    </source>
</evidence>
<dbReference type="EMBL" id="CP095049">
    <property type="protein sequence ID" value="UOQ55510.1"/>
    <property type="molecule type" value="Genomic_DNA"/>
</dbReference>
<dbReference type="PIRSF" id="PIRSF000294">
    <property type="entry name" value="Cytochrome-c_peroxidase"/>
    <property type="match status" value="1"/>
</dbReference>
<evidence type="ECO:0000256" key="6">
    <source>
        <dbReference type="ARBA" id="ARBA00023002"/>
    </source>
</evidence>
<protein>
    <submittedName>
        <fullName evidence="10">Cytochrome-c peroxidase</fullName>
    </submittedName>
</protein>
<proteinExistence type="predicted"/>
<keyword evidence="6" id="KW-0560">Oxidoreductase</keyword>
<name>A0ABY4FFQ5_9BACT</name>
<gene>
    <name evidence="10" type="ORF">MUN80_12295</name>
</gene>
<comment type="subcellular location">
    <subcellularLocation>
        <location evidence="1">Periplasm</location>
    </subcellularLocation>
</comment>
<keyword evidence="10" id="KW-0575">Peroxidase</keyword>
<dbReference type="InterPro" id="IPR036909">
    <property type="entry name" value="Cyt_c-like_dom_sf"/>
</dbReference>
<dbReference type="InterPro" id="IPR004852">
    <property type="entry name" value="Di-haem_cyt_c_peroxidsae"/>
</dbReference>
<organism evidence="10 11">
    <name type="scientific">Hymenobacter cellulosivorans</name>
    <dbReference type="NCBI Taxonomy" id="2932249"/>
    <lineage>
        <taxon>Bacteria</taxon>
        <taxon>Pseudomonadati</taxon>
        <taxon>Bacteroidota</taxon>
        <taxon>Cytophagia</taxon>
        <taxon>Cytophagales</taxon>
        <taxon>Hymenobacteraceae</taxon>
        <taxon>Hymenobacter</taxon>
    </lineage>
</organism>
<evidence type="ECO:0000256" key="2">
    <source>
        <dbReference type="ARBA" id="ARBA00022617"/>
    </source>
</evidence>
<keyword evidence="3 8" id="KW-0479">Metal-binding</keyword>
<keyword evidence="5" id="KW-0574">Periplasm</keyword>
<dbReference type="Proteomes" id="UP000831785">
    <property type="component" value="Chromosome"/>
</dbReference>
<dbReference type="Pfam" id="PF03150">
    <property type="entry name" value="CCP_MauG"/>
    <property type="match status" value="1"/>
</dbReference>
<evidence type="ECO:0000256" key="8">
    <source>
        <dbReference type="PROSITE-ProRule" id="PRU00433"/>
    </source>
</evidence>
<dbReference type="RefSeq" id="WP_244724450.1">
    <property type="nucleotide sequence ID" value="NZ_CP095049.1"/>
</dbReference>
<keyword evidence="7 8" id="KW-0408">Iron</keyword>
<dbReference type="GO" id="GO:0004601">
    <property type="term" value="F:peroxidase activity"/>
    <property type="evidence" value="ECO:0007669"/>
    <property type="project" value="UniProtKB-KW"/>
</dbReference>
<keyword evidence="11" id="KW-1185">Reference proteome</keyword>
<dbReference type="SUPFAM" id="SSF46626">
    <property type="entry name" value="Cytochrome c"/>
    <property type="match status" value="2"/>
</dbReference>
<evidence type="ECO:0000313" key="11">
    <source>
        <dbReference type="Proteomes" id="UP000831785"/>
    </source>
</evidence>
<keyword evidence="2 8" id="KW-0349">Heme</keyword>
<sequence length="383" mass="42081">MLTSTRLRSWLLATGVFLVVVTACKPETETEVEGESPVVTTPYQLVLPKGFPQDVKIPASNPLTEEGVALGRMLFYEPKLSRNNTMSCGSCHQQSKAFTDGLGLARGVDGAANTRGAMSLANILWEPTLNWDGAAVSLEAQAQKPIENPVELHQSLAAGVSKLQQTDLYPPLFRKAFGSRTITEENVLKALAQFERTLISANSKYDKYLRGEAQLSSQEIQGKVLFSNHPDPTIPVAGADCMHCHNEGNRLFSSTDYTLGANTTFFNNGLDASPKDAGRFMVTGLESDRGKMRAPTLRNIALTAPYMHDGRFQTLEQVLDHYSDHVAKDSPNLDLNLLTATNKRNGTQLSLNATQKQQVIAFLRTLTDSTFIQDKRFSDPFKP</sequence>
<dbReference type="PROSITE" id="PS51257">
    <property type="entry name" value="PROKAR_LIPOPROTEIN"/>
    <property type="match status" value="1"/>
</dbReference>
<evidence type="ECO:0000313" key="10">
    <source>
        <dbReference type="EMBL" id="UOQ55510.1"/>
    </source>
</evidence>
<dbReference type="PROSITE" id="PS51007">
    <property type="entry name" value="CYTC"/>
    <property type="match status" value="1"/>
</dbReference>
<evidence type="ECO:0000256" key="4">
    <source>
        <dbReference type="ARBA" id="ARBA00022729"/>
    </source>
</evidence>
<dbReference type="Gene3D" id="1.10.760.10">
    <property type="entry name" value="Cytochrome c-like domain"/>
    <property type="match status" value="2"/>
</dbReference>
<evidence type="ECO:0000256" key="5">
    <source>
        <dbReference type="ARBA" id="ARBA00022764"/>
    </source>
</evidence>
<dbReference type="InterPro" id="IPR009056">
    <property type="entry name" value="Cyt_c-like_dom"/>
</dbReference>
<accession>A0ABY4FFQ5</accession>
<evidence type="ECO:0000256" key="7">
    <source>
        <dbReference type="ARBA" id="ARBA00023004"/>
    </source>
</evidence>
<dbReference type="InterPro" id="IPR051395">
    <property type="entry name" value="Cytochrome_c_Peroxidase/MauG"/>
</dbReference>